<dbReference type="Proteomes" id="UP000283523">
    <property type="component" value="Unassembled WGS sequence"/>
</dbReference>
<dbReference type="AlphaFoldDB" id="A0A418M6H2"/>
<dbReference type="SUPFAM" id="SSF55874">
    <property type="entry name" value="ATPase domain of HSP90 chaperone/DNA topoisomerase II/histidine kinase"/>
    <property type="match status" value="1"/>
</dbReference>
<dbReference type="InterPro" id="IPR011495">
    <property type="entry name" value="Sig_transdc_His_kin_sub2_dim/P"/>
</dbReference>
<dbReference type="Pfam" id="PF02518">
    <property type="entry name" value="HATPase_c"/>
    <property type="match status" value="1"/>
</dbReference>
<evidence type="ECO:0000313" key="5">
    <source>
        <dbReference type="Proteomes" id="UP000283523"/>
    </source>
</evidence>
<dbReference type="PROSITE" id="PS50109">
    <property type="entry name" value="HIS_KIN"/>
    <property type="match status" value="1"/>
</dbReference>
<feature type="transmembrane region" description="Helical" evidence="1">
    <location>
        <begin position="196"/>
        <end position="215"/>
    </location>
</feature>
<keyword evidence="1" id="KW-0472">Membrane</keyword>
<comment type="caution">
    <text evidence="4">The sequence shown here is derived from an EMBL/GenBank/DDBJ whole genome shotgun (WGS) entry which is preliminary data.</text>
</comment>
<dbReference type="InterPro" id="IPR036890">
    <property type="entry name" value="HATPase_C_sf"/>
</dbReference>
<dbReference type="InterPro" id="IPR003594">
    <property type="entry name" value="HATPase_dom"/>
</dbReference>
<proteinExistence type="predicted"/>
<dbReference type="Gene3D" id="2.60.40.2380">
    <property type="match status" value="1"/>
</dbReference>
<dbReference type="EMBL" id="QXED01000005">
    <property type="protein sequence ID" value="RIV21517.1"/>
    <property type="molecule type" value="Genomic_DNA"/>
</dbReference>
<evidence type="ECO:0000313" key="4">
    <source>
        <dbReference type="EMBL" id="RIV21517.1"/>
    </source>
</evidence>
<sequence>MQCMFLSNTGRRPNFVIRCFLISLLLFRLTDTWAAEPLTVADSKRIYAVADHSDMLTSSVHADQIGKHWSAFRPFDYHQVRIDVDTNNVYWFRFTVRNQTDESLYLVVPTLGYATVLLYEWSNGRTFPIGKGGLQAVMAEKYLPASRDIMRLPLRPGQQKTYLLRMNRFDRKSLPASIYPQYALIRESHPTDVIEGLLFGILLAVVLYQLLIYAVTHERDYLLLGGYLFAFTLQLAIFSGHFYELFRDIPFWLNDRLFYAIPIMTALLSFAFAYYFLRIKTRTDPIIRYGFRLLFGFFLIFLIAAVFGFGRIAVLYQNTTPLAAAFMLYTGTRIYRTGYKPAFLFLIAYSVPIFAILYLSLYIYGILTYSWLNHTMLLMSSDAHAILFSIAIAYKIKTYKDETERLIVAQNIQLEQKVAERTRELAEDKIRIQEQSDQLKMVMKELHHRVKNNLSIVSGLLSLQSNQLTDEQAIRAFQEGQQRIEVMSLIHQQLYKTDQISTIDIRQYIRELTAGLIHAYGFGERSFDFQFHSDFDELNIDLAIPLGLILNELLTNAFKYAYRAVDKPVLIINLHKQAGLVLEVQDNGPGIDVSNWERSGGSFGKRLIKGLSQQTGGEFTIDNTNGTRFQLHIPESELALA</sequence>
<protein>
    <recommendedName>
        <fullName evidence="3">Histidine kinase domain-containing protein</fullName>
    </recommendedName>
</protein>
<dbReference type="Gene3D" id="3.30.565.10">
    <property type="entry name" value="Histidine kinase-like ATPase, C-terminal domain"/>
    <property type="match status" value="1"/>
</dbReference>
<feature type="transmembrane region" description="Helical" evidence="1">
    <location>
        <begin position="342"/>
        <end position="364"/>
    </location>
</feature>
<keyword evidence="2" id="KW-0732">Signal</keyword>
<dbReference type="Pfam" id="PF07568">
    <property type="entry name" value="HisKA_2"/>
    <property type="match status" value="1"/>
</dbReference>
<feature type="transmembrane region" description="Helical" evidence="1">
    <location>
        <begin position="315"/>
        <end position="335"/>
    </location>
</feature>
<reference evidence="4 5" key="1">
    <citation type="submission" date="2018-08" db="EMBL/GenBank/DDBJ databases">
        <title>Fibrisoma montanum sp. nov., isolated from Danxia mountain soil.</title>
        <authorList>
            <person name="Huang Y."/>
        </authorList>
    </citation>
    <scope>NUCLEOTIDE SEQUENCE [LARGE SCALE GENOMIC DNA]</scope>
    <source>
        <strain evidence="4 5">HYT19</strain>
    </source>
</reference>
<feature type="chain" id="PRO_5018991869" description="Histidine kinase domain-containing protein" evidence="2">
    <location>
        <begin position="35"/>
        <end position="641"/>
    </location>
</feature>
<dbReference type="InterPro" id="IPR005467">
    <property type="entry name" value="His_kinase_dom"/>
</dbReference>
<dbReference type="InterPro" id="IPR011623">
    <property type="entry name" value="7TMR_DISM_rcpt_extracell_dom1"/>
</dbReference>
<gene>
    <name evidence="4" type="ORF">DYU11_19130</name>
</gene>
<organism evidence="4 5">
    <name type="scientific">Fibrisoma montanum</name>
    <dbReference type="NCBI Taxonomy" id="2305895"/>
    <lineage>
        <taxon>Bacteria</taxon>
        <taxon>Pseudomonadati</taxon>
        <taxon>Bacteroidota</taxon>
        <taxon>Cytophagia</taxon>
        <taxon>Cytophagales</taxon>
        <taxon>Spirosomataceae</taxon>
        <taxon>Fibrisoma</taxon>
    </lineage>
</organism>
<dbReference type="Gene3D" id="3.30.450.20">
    <property type="entry name" value="PAS domain"/>
    <property type="match status" value="1"/>
</dbReference>
<accession>A0A418M6H2</accession>
<feature type="transmembrane region" description="Helical" evidence="1">
    <location>
        <begin position="289"/>
        <end position="309"/>
    </location>
</feature>
<feature type="signal peptide" evidence="2">
    <location>
        <begin position="1"/>
        <end position="34"/>
    </location>
</feature>
<keyword evidence="1" id="KW-1133">Transmembrane helix</keyword>
<dbReference type="PANTHER" id="PTHR43065:SF23">
    <property type="entry name" value="SENSOR HISTIDINE KINASE PDTAS"/>
    <property type="match status" value="1"/>
</dbReference>
<keyword evidence="5" id="KW-1185">Reference proteome</keyword>
<feature type="transmembrane region" description="Helical" evidence="1">
    <location>
        <begin position="222"/>
        <end position="242"/>
    </location>
</feature>
<dbReference type="Pfam" id="PF07695">
    <property type="entry name" value="7TMR-DISM_7TM"/>
    <property type="match status" value="1"/>
</dbReference>
<feature type="transmembrane region" description="Helical" evidence="1">
    <location>
        <begin position="376"/>
        <end position="396"/>
    </location>
</feature>
<feature type="transmembrane region" description="Helical" evidence="1">
    <location>
        <begin position="257"/>
        <end position="277"/>
    </location>
</feature>
<name>A0A418M6H2_9BACT</name>
<dbReference type="PANTHER" id="PTHR43065">
    <property type="entry name" value="SENSOR HISTIDINE KINASE"/>
    <property type="match status" value="1"/>
</dbReference>
<dbReference type="InterPro" id="IPR011622">
    <property type="entry name" value="7TMR_DISM_rcpt_extracell_dom2"/>
</dbReference>
<dbReference type="Pfam" id="PF07696">
    <property type="entry name" value="7TMR-DISMED2"/>
    <property type="match status" value="1"/>
</dbReference>
<evidence type="ECO:0000256" key="2">
    <source>
        <dbReference type="SAM" id="SignalP"/>
    </source>
</evidence>
<feature type="domain" description="Histidine kinase" evidence="3">
    <location>
        <begin position="445"/>
        <end position="637"/>
    </location>
</feature>
<dbReference type="SMART" id="SM00387">
    <property type="entry name" value="HATPase_c"/>
    <property type="match status" value="1"/>
</dbReference>
<evidence type="ECO:0000256" key="1">
    <source>
        <dbReference type="SAM" id="Phobius"/>
    </source>
</evidence>
<evidence type="ECO:0000259" key="3">
    <source>
        <dbReference type="PROSITE" id="PS50109"/>
    </source>
</evidence>
<keyword evidence="1" id="KW-0812">Transmembrane</keyword>